<sequence length="466" mass="53407">MWTLKTKECVEIYLWPVAGSFVISSLLINHSVLLLLLPDSKRPVRNLLVKSKSVCLKARKNPTTTAEITWKIIHELPTELQCAILDKIADLDPCSATQLALTCQTLMRVCGVHFKSIFLYTTVHPTPPHSRSLHISQNIDAELLLKAFDIIPSLADTIQTLHLFVNQTQLHYTISRNLFVRILSKLNNIVTLNFYLDDKRWPPEEKQPIMSELSLLWLWDFNLNIHPVPSSLKELHLDYALSLLSNASEVVQTKTPPFIHRLDVLPARQEYSSWLPWTFYNTTNTPPPLVKAMKSFDCLTPAIDFTQLRELSIDVRSQNRLFLYQQILSSAFHLRKLSVSLATLEYLEVICNSGKQPTDELVEQLRIIGSEGTILYTIKLDVYATYEASIGFPLTGRLSCCNDFDELFSDVKMWPALSKLSLHINMHAPTVLPPEEVERVPQRHFPHLMHRPHLNLSVQFGYLERP</sequence>
<comment type="caution">
    <text evidence="2">The sequence shown here is derived from an EMBL/GenBank/DDBJ whole genome shotgun (WGS) entry which is preliminary data.</text>
</comment>
<keyword evidence="3" id="KW-1185">Reference proteome</keyword>
<evidence type="ECO:0000256" key="1">
    <source>
        <dbReference type="SAM" id="Phobius"/>
    </source>
</evidence>
<reference evidence="2" key="1">
    <citation type="submission" date="2020-11" db="EMBL/GenBank/DDBJ databases">
        <authorList>
            <consortium name="DOE Joint Genome Institute"/>
            <person name="Ahrendt S."/>
            <person name="Riley R."/>
            <person name="Andreopoulos W."/>
            <person name="Labutti K."/>
            <person name="Pangilinan J."/>
            <person name="Ruiz-Duenas F.J."/>
            <person name="Barrasa J.M."/>
            <person name="Sanchez-Garcia M."/>
            <person name="Camarero S."/>
            <person name="Miyauchi S."/>
            <person name="Serrano A."/>
            <person name="Linde D."/>
            <person name="Babiker R."/>
            <person name="Drula E."/>
            <person name="Ayuso-Fernandez I."/>
            <person name="Pacheco R."/>
            <person name="Padilla G."/>
            <person name="Ferreira P."/>
            <person name="Barriuso J."/>
            <person name="Kellner H."/>
            <person name="Castanera R."/>
            <person name="Alfaro M."/>
            <person name="Ramirez L."/>
            <person name="Pisabarro A.G."/>
            <person name="Kuo A."/>
            <person name="Tritt A."/>
            <person name="Lipzen A."/>
            <person name="He G."/>
            <person name="Yan M."/>
            <person name="Ng V."/>
            <person name="Cullen D."/>
            <person name="Martin F."/>
            <person name="Rosso M.-N."/>
            <person name="Henrissat B."/>
            <person name="Hibbett D."/>
            <person name="Martinez A.T."/>
            <person name="Grigoriev I.V."/>
        </authorList>
    </citation>
    <scope>NUCLEOTIDE SEQUENCE</scope>
    <source>
        <strain evidence="2">CBS 506.95</strain>
    </source>
</reference>
<keyword evidence="1" id="KW-0812">Transmembrane</keyword>
<evidence type="ECO:0000313" key="2">
    <source>
        <dbReference type="EMBL" id="KAF9528544.1"/>
    </source>
</evidence>
<name>A0A9P6JQB0_9AGAR</name>
<keyword evidence="1" id="KW-0472">Membrane</keyword>
<dbReference type="AlphaFoldDB" id="A0A9P6JQB0"/>
<accession>A0A9P6JQB0</accession>
<feature type="transmembrane region" description="Helical" evidence="1">
    <location>
        <begin position="12"/>
        <end position="37"/>
    </location>
</feature>
<keyword evidence="1" id="KW-1133">Transmembrane helix</keyword>
<organism evidence="2 3">
    <name type="scientific">Crepidotus variabilis</name>
    <dbReference type="NCBI Taxonomy" id="179855"/>
    <lineage>
        <taxon>Eukaryota</taxon>
        <taxon>Fungi</taxon>
        <taxon>Dikarya</taxon>
        <taxon>Basidiomycota</taxon>
        <taxon>Agaricomycotina</taxon>
        <taxon>Agaricomycetes</taxon>
        <taxon>Agaricomycetidae</taxon>
        <taxon>Agaricales</taxon>
        <taxon>Agaricineae</taxon>
        <taxon>Crepidotaceae</taxon>
        <taxon>Crepidotus</taxon>
    </lineage>
</organism>
<protein>
    <recommendedName>
        <fullName evidence="4">F-box domain-containing protein</fullName>
    </recommendedName>
</protein>
<dbReference type="EMBL" id="MU157852">
    <property type="protein sequence ID" value="KAF9528544.1"/>
    <property type="molecule type" value="Genomic_DNA"/>
</dbReference>
<evidence type="ECO:0008006" key="4">
    <source>
        <dbReference type="Google" id="ProtNLM"/>
    </source>
</evidence>
<evidence type="ECO:0000313" key="3">
    <source>
        <dbReference type="Proteomes" id="UP000807306"/>
    </source>
</evidence>
<gene>
    <name evidence="2" type="ORF">CPB83DRAFT_929919</name>
</gene>
<dbReference type="Proteomes" id="UP000807306">
    <property type="component" value="Unassembled WGS sequence"/>
</dbReference>
<proteinExistence type="predicted"/>